<reference evidence="2" key="1">
    <citation type="journal article" date="2016" name="Genome Biol. Evol.">
        <title>Comparative 'omics' of the Fusarium fujikuroi species complex highlights differences in genetic potential and metabolite synthesis.</title>
        <authorList>
            <person name="Niehaus E.-M."/>
            <person name="Muensterkoetter M."/>
            <person name="Proctor R.H."/>
            <person name="Brown D.W."/>
            <person name="Sharon A."/>
            <person name="Idan Y."/>
            <person name="Oren-Young L."/>
            <person name="Sieber C.M."/>
            <person name="Novak O."/>
            <person name="Pencik A."/>
            <person name="Tarkowska D."/>
            <person name="Hromadova K."/>
            <person name="Freeman S."/>
            <person name="Maymon M."/>
            <person name="Elazar M."/>
            <person name="Youssef S.A."/>
            <person name="El-Shabrawy E.S.M."/>
            <person name="Shalaby A.B.A."/>
            <person name="Houterman P."/>
            <person name="Brock N.L."/>
            <person name="Burkhardt I."/>
            <person name="Tsavkelova E.A."/>
            <person name="Dickschat J.S."/>
            <person name="Galuszka P."/>
            <person name="Gueldener U."/>
            <person name="Tudzynski B."/>
        </authorList>
    </citation>
    <scope>NUCLEOTIDE SEQUENCE [LARGE SCALE GENOMIC DNA]</scope>
    <source>
        <strain evidence="2">MRC7560</strain>
    </source>
</reference>
<dbReference type="EMBL" id="FCQH01000021">
    <property type="protein sequence ID" value="CVL08094.1"/>
    <property type="molecule type" value="Genomic_DNA"/>
</dbReference>
<gene>
    <name evidence="1" type="ORF">FMAN_09611</name>
</gene>
<evidence type="ECO:0000313" key="2">
    <source>
        <dbReference type="Proteomes" id="UP000184255"/>
    </source>
</evidence>
<protein>
    <submittedName>
        <fullName evidence="1">Uncharacterized protein</fullName>
    </submittedName>
</protein>
<comment type="caution">
    <text evidence="1">The sequence shown here is derived from an EMBL/GenBank/DDBJ whole genome shotgun (WGS) entry which is preliminary data.</text>
</comment>
<dbReference type="AlphaFoldDB" id="A0A1L7UBJ2"/>
<dbReference type="Proteomes" id="UP000184255">
    <property type="component" value="Unassembled WGS sequence"/>
</dbReference>
<keyword evidence="2" id="KW-1185">Reference proteome</keyword>
<name>A0A1L7UBJ2_FUSMA</name>
<dbReference type="GeneID" id="65088870"/>
<proteinExistence type="predicted"/>
<evidence type="ECO:0000313" key="1">
    <source>
        <dbReference type="EMBL" id="CVL08094.1"/>
    </source>
</evidence>
<organism evidence="1 2">
    <name type="scientific">Fusarium mangiferae</name>
    <name type="common">Mango malformation disease fungus</name>
    <dbReference type="NCBI Taxonomy" id="192010"/>
    <lineage>
        <taxon>Eukaryota</taxon>
        <taxon>Fungi</taxon>
        <taxon>Dikarya</taxon>
        <taxon>Ascomycota</taxon>
        <taxon>Pezizomycotina</taxon>
        <taxon>Sordariomycetes</taxon>
        <taxon>Hypocreomycetidae</taxon>
        <taxon>Hypocreales</taxon>
        <taxon>Nectriaceae</taxon>
        <taxon>Fusarium</taxon>
        <taxon>Fusarium fujikuroi species complex</taxon>
    </lineage>
</organism>
<dbReference type="RefSeq" id="XP_041690883.1">
    <property type="nucleotide sequence ID" value="XM_041825510.1"/>
</dbReference>
<sequence length="287" mass="32385">MRALSLFEGQLPGDAMELDSILDKTSEVCCELSINRQHQKTSDNMTKRIATSTAGRWKGLKKRQFKRQIKDLEASRLRQKTLVPLLCDALLGSNPSSALSMNYQAVMADWNTLLAETSVPVNAPSSSPYIIHAFKFIDNVVSSEQSSYLLRRLAYAQLMRLFIALEDTIRVERESGQMIRGHHYRNASIALDIYVSAQSDTSDPDELRRKLRKRRRSGRTWGGLCKPSPLLVLMYSSSAEQIIDDLEKVDNVTLRLTATRILAECPAEILHFCNDRSPPVAIWGSKK</sequence>
<accession>A0A1L7UBJ2</accession>
<dbReference type="VEuPathDB" id="FungiDB:FMAN_09611"/>